<comment type="caution">
    <text evidence="1">The sequence shown here is derived from an EMBL/GenBank/DDBJ whole genome shotgun (WGS) entry which is preliminary data.</text>
</comment>
<dbReference type="GeneID" id="3385378"/>
<protein>
    <submittedName>
        <fullName evidence="1">Uncharacterized protein</fullName>
    </submittedName>
</protein>
<dbReference type="dictyBase" id="DDB_G0294368"/>
<dbReference type="HOGENOM" id="CLU_1901745_0_0_1"/>
<dbReference type="RefSeq" id="XP_628714.1">
    <property type="nucleotide sequence ID" value="XM_628712.1"/>
</dbReference>
<keyword evidence="2" id="KW-1185">Reference proteome</keyword>
<sequence>MFHGGVLDNTRGLSDNDILEMDKILGENHKINSPLTKEETKTELANIIRKRNPNYTHPCVSDTLYYQYFNHDNNIRLLKGSIRTDARTNVNSEQVVQWPKDQQDFLIKNKVPLERIWNLDETAIKLDETAVKVK</sequence>
<name>Q54AL2_DICDI</name>
<dbReference type="KEGG" id="ddi:DDB_G0294368"/>
<dbReference type="EMBL" id="AAFI02000257">
    <property type="protein sequence ID" value="EAL60301.1"/>
    <property type="molecule type" value="Genomic_DNA"/>
</dbReference>
<dbReference type="PaxDb" id="44689-DDB0220080"/>
<evidence type="ECO:0000313" key="1">
    <source>
        <dbReference type="EMBL" id="EAL60301.1"/>
    </source>
</evidence>
<dbReference type="VEuPathDB" id="AmoebaDB:DDB_G0294368"/>
<reference evidence="1 2" key="1">
    <citation type="journal article" date="2005" name="Nature">
        <title>The genome of the social amoeba Dictyostelium discoideum.</title>
        <authorList>
            <consortium name="The Dictyostelium discoideum Sequencing Consortium"/>
            <person name="Eichinger L."/>
            <person name="Pachebat J.A."/>
            <person name="Glockner G."/>
            <person name="Rajandream M.A."/>
            <person name="Sucgang R."/>
            <person name="Berriman M."/>
            <person name="Song J."/>
            <person name="Olsen R."/>
            <person name="Szafranski K."/>
            <person name="Xu Q."/>
            <person name="Tunggal B."/>
            <person name="Kummerfeld S."/>
            <person name="Madera M."/>
            <person name="Konfortov B.A."/>
            <person name="Rivero F."/>
            <person name="Bankier A.T."/>
            <person name="Lehmann R."/>
            <person name="Hamlin N."/>
            <person name="Davies R."/>
            <person name="Gaudet P."/>
            <person name="Fey P."/>
            <person name="Pilcher K."/>
            <person name="Chen G."/>
            <person name="Saunders D."/>
            <person name="Sodergren E."/>
            <person name="Davis P."/>
            <person name="Kerhornou A."/>
            <person name="Nie X."/>
            <person name="Hall N."/>
            <person name="Anjard C."/>
            <person name="Hemphill L."/>
            <person name="Bason N."/>
            <person name="Farbrother P."/>
            <person name="Desany B."/>
            <person name="Just E."/>
            <person name="Morio T."/>
            <person name="Rost R."/>
            <person name="Churcher C."/>
            <person name="Cooper J."/>
            <person name="Haydock S."/>
            <person name="van Driessche N."/>
            <person name="Cronin A."/>
            <person name="Goodhead I."/>
            <person name="Muzny D."/>
            <person name="Mourier T."/>
            <person name="Pain A."/>
            <person name="Lu M."/>
            <person name="Harper D."/>
            <person name="Lindsay R."/>
            <person name="Hauser H."/>
            <person name="James K."/>
            <person name="Quiles M."/>
            <person name="Madan Babu M."/>
            <person name="Saito T."/>
            <person name="Buchrieser C."/>
            <person name="Wardroper A."/>
            <person name="Felder M."/>
            <person name="Thangavelu M."/>
            <person name="Johnson D."/>
            <person name="Knights A."/>
            <person name="Loulseged H."/>
            <person name="Mungall K."/>
            <person name="Oliver K."/>
            <person name="Price C."/>
            <person name="Quail M.A."/>
            <person name="Urushihara H."/>
            <person name="Hernandez J."/>
            <person name="Rabbinowitsch E."/>
            <person name="Steffen D."/>
            <person name="Sanders M."/>
            <person name="Ma J."/>
            <person name="Kohara Y."/>
            <person name="Sharp S."/>
            <person name="Simmonds M."/>
            <person name="Spiegler S."/>
            <person name="Tivey A."/>
            <person name="Sugano S."/>
            <person name="White B."/>
            <person name="Walker D."/>
            <person name="Woodward J."/>
            <person name="Winckler T."/>
            <person name="Tanaka Y."/>
            <person name="Shaulsky G."/>
            <person name="Schleicher M."/>
            <person name="Weinstock G."/>
            <person name="Rosenthal A."/>
            <person name="Cox E.C."/>
            <person name="Chisholm R.L."/>
            <person name="Gibbs R."/>
            <person name="Loomis W.F."/>
            <person name="Platzer M."/>
            <person name="Kay R.R."/>
            <person name="Williams J."/>
            <person name="Dear P.H."/>
            <person name="Noegel A.A."/>
            <person name="Barrell B."/>
            <person name="Kuspa A."/>
        </authorList>
    </citation>
    <scope>NUCLEOTIDE SEQUENCE [LARGE SCALE GENOMIC DNA]</scope>
    <source>
        <strain evidence="1 2">AX4</strain>
    </source>
</reference>
<evidence type="ECO:0000313" key="2">
    <source>
        <dbReference type="Proteomes" id="UP000002195"/>
    </source>
</evidence>
<dbReference type="Proteomes" id="UP000002195">
    <property type="component" value="Unassembled WGS sequence"/>
</dbReference>
<dbReference type="AlphaFoldDB" id="Q54AL2"/>
<organism evidence="1 2">
    <name type="scientific">Dictyostelium discoideum</name>
    <name type="common">Social amoeba</name>
    <dbReference type="NCBI Taxonomy" id="44689"/>
    <lineage>
        <taxon>Eukaryota</taxon>
        <taxon>Amoebozoa</taxon>
        <taxon>Evosea</taxon>
        <taxon>Eumycetozoa</taxon>
        <taxon>Dictyostelia</taxon>
        <taxon>Dictyosteliales</taxon>
        <taxon>Dictyosteliaceae</taxon>
        <taxon>Dictyostelium</taxon>
    </lineage>
</organism>
<feature type="non-terminal residue" evidence="1">
    <location>
        <position position="134"/>
    </location>
</feature>
<gene>
    <name evidence="1" type="ORF">DDB_G0294368</name>
</gene>
<accession>Q54AL2</accession>
<dbReference type="InParanoid" id="Q54AL2"/>
<proteinExistence type="predicted"/>